<dbReference type="Pfam" id="PF02518">
    <property type="entry name" value="HATPase_c"/>
    <property type="match status" value="1"/>
</dbReference>
<comment type="caution">
    <text evidence="10">The sequence shown here is derived from an EMBL/GenBank/DDBJ whole genome shotgun (WGS) entry which is preliminary data.</text>
</comment>
<keyword evidence="6 10" id="KW-0418">Kinase</keyword>
<dbReference type="InterPro" id="IPR036890">
    <property type="entry name" value="HATPase_C_sf"/>
</dbReference>
<accession>A0A4R7SQT1</accession>
<name>A0A4R7SQT1_9BACT</name>
<dbReference type="EMBL" id="SOCA01000001">
    <property type="protein sequence ID" value="TDU81035.1"/>
    <property type="molecule type" value="Genomic_DNA"/>
</dbReference>
<keyword evidence="11" id="KW-1185">Reference proteome</keyword>
<dbReference type="Proteomes" id="UP000295662">
    <property type="component" value="Unassembled WGS sequence"/>
</dbReference>
<keyword evidence="8" id="KW-0472">Membrane</keyword>
<dbReference type="GO" id="GO:0000155">
    <property type="term" value="F:phosphorelay sensor kinase activity"/>
    <property type="evidence" value="ECO:0007669"/>
    <property type="project" value="InterPro"/>
</dbReference>
<reference evidence="10 11" key="1">
    <citation type="submission" date="2019-03" db="EMBL/GenBank/DDBJ databases">
        <title>Genomic Encyclopedia of Archaeal and Bacterial Type Strains, Phase II (KMG-II): from individual species to whole genera.</title>
        <authorList>
            <person name="Goeker M."/>
        </authorList>
    </citation>
    <scope>NUCLEOTIDE SEQUENCE [LARGE SCALE GENOMIC DNA]</scope>
    <source>
        <strain evidence="10 11">ATCC 25309</strain>
    </source>
</reference>
<dbReference type="OrthoDB" id="9785252at2"/>
<feature type="transmembrane region" description="Helical" evidence="8">
    <location>
        <begin position="118"/>
        <end position="136"/>
    </location>
</feature>
<feature type="transmembrane region" description="Helical" evidence="8">
    <location>
        <begin position="243"/>
        <end position="268"/>
    </location>
</feature>
<feature type="transmembrane region" description="Helical" evidence="8">
    <location>
        <begin position="142"/>
        <end position="158"/>
    </location>
</feature>
<keyword evidence="3" id="KW-0597">Phosphoprotein</keyword>
<evidence type="ECO:0000256" key="3">
    <source>
        <dbReference type="ARBA" id="ARBA00022553"/>
    </source>
</evidence>
<feature type="transmembrane region" description="Helical" evidence="8">
    <location>
        <begin position="163"/>
        <end position="181"/>
    </location>
</feature>
<evidence type="ECO:0000256" key="6">
    <source>
        <dbReference type="ARBA" id="ARBA00022777"/>
    </source>
</evidence>
<evidence type="ECO:0000313" key="11">
    <source>
        <dbReference type="Proteomes" id="UP000295662"/>
    </source>
</evidence>
<keyword evidence="8" id="KW-1133">Transmembrane helix</keyword>
<dbReference type="PANTHER" id="PTHR44936:SF10">
    <property type="entry name" value="SENSOR PROTEIN RSTB"/>
    <property type="match status" value="1"/>
</dbReference>
<evidence type="ECO:0000256" key="7">
    <source>
        <dbReference type="ARBA" id="ARBA00022840"/>
    </source>
</evidence>
<dbReference type="InterPro" id="IPR004358">
    <property type="entry name" value="Sig_transdc_His_kin-like_C"/>
</dbReference>
<keyword evidence="7" id="KW-0067">ATP-binding</keyword>
<dbReference type="Gene3D" id="1.10.287.130">
    <property type="match status" value="1"/>
</dbReference>
<dbReference type="PANTHER" id="PTHR44936">
    <property type="entry name" value="SENSOR PROTEIN CREC"/>
    <property type="match status" value="1"/>
</dbReference>
<dbReference type="InterPro" id="IPR003594">
    <property type="entry name" value="HATPase_dom"/>
</dbReference>
<dbReference type="InterPro" id="IPR050980">
    <property type="entry name" value="2C_sensor_his_kinase"/>
</dbReference>
<feature type="domain" description="Histidine kinase" evidence="9">
    <location>
        <begin position="252"/>
        <end position="452"/>
    </location>
</feature>
<dbReference type="PRINTS" id="PR00344">
    <property type="entry name" value="BCTRLSENSOR"/>
</dbReference>
<feature type="transmembrane region" description="Helical" evidence="8">
    <location>
        <begin position="84"/>
        <end position="106"/>
    </location>
</feature>
<dbReference type="Gene3D" id="3.30.565.10">
    <property type="entry name" value="Histidine kinase-like ATPase, C-terminal domain"/>
    <property type="match status" value="1"/>
</dbReference>
<proteinExistence type="predicted"/>
<dbReference type="PROSITE" id="PS50109">
    <property type="entry name" value="HIS_KIN"/>
    <property type="match status" value="1"/>
</dbReference>
<keyword evidence="4" id="KW-0808">Transferase</keyword>
<comment type="catalytic activity">
    <reaction evidence="1">
        <text>ATP + protein L-histidine = ADP + protein N-phospho-L-histidine.</text>
        <dbReference type="EC" id="2.7.13.3"/>
    </reaction>
</comment>
<evidence type="ECO:0000256" key="5">
    <source>
        <dbReference type="ARBA" id="ARBA00022741"/>
    </source>
</evidence>
<dbReference type="InterPro" id="IPR005467">
    <property type="entry name" value="His_kinase_dom"/>
</dbReference>
<dbReference type="SUPFAM" id="SSF55874">
    <property type="entry name" value="ATPase domain of HSP90 chaperone/DNA topoisomerase II/histidine kinase"/>
    <property type="match status" value="1"/>
</dbReference>
<dbReference type="SMART" id="SM00387">
    <property type="entry name" value="HATPase_c"/>
    <property type="match status" value="1"/>
</dbReference>
<keyword evidence="8" id="KW-0812">Transmembrane</keyword>
<sequence length="458" mass="49948">MAHPPWPIAAWVDKGYDSISLGSAMDKHTHHSKHQGVGWKRWLGLSEVWSGVDLSSRWMVHLRWLAAVGQCSTLLIVDRLGVDVPWWPCGIAVGITLVSNAVLVWWMRALGGRLRGGFFHVLMADAMLLSFLLYWTGGLENPFAIFFLVQLTLAAVALRSSAVIGLGAFMAACCVLLWQYSQPLTMQDGTSVPEPLLQEGRGVAIVFVGIVMITLLLSLRHWSHRQQKERARLRAELESRDRFLSVAALAMGFAHELATPLGTIALAAEEMQGKDNEDAAGIIAREAARCQHVLVRLRELGQEASGLSAERVSASAIVQTALDELPHAQRQRVQIQQTQGHATVMSAGLREAILVLLRNSLLSSSELSPVRLTVVLENGFVNFTVQDEGPGFSEEMLRHWGEPFRSSRPSGSGMGLGLFFVRRLAAMQHGSVHVSNRASGGATVTLSLPQQPSPAQGS</sequence>
<dbReference type="AlphaFoldDB" id="A0A4R7SQT1"/>
<gene>
    <name evidence="10" type="ORF">EI77_00337</name>
</gene>
<dbReference type="EC" id="2.7.13.3" evidence="2"/>
<evidence type="ECO:0000259" key="9">
    <source>
        <dbReference type="PROSITE" id="PS50109"/>
    </source>
</evidence>
<dbReference type="CDD" id="cd00082">
    <property type="entry name" value="HisKA"/>
    <property type="match status" value="1"/>
</dbReference>
<evidence type="ECO:0000313" key="10">
    <source>
        <dbReference type="EMBL" id="TDU81035.1"/>
    </source>
</evidence>
<evidence type="ECO:0000256" key="8">
    <source>
        <dbReference type="SAM" id="Phobius"/>
    </source>
</evidence>
<organism evidence="10 11">
    <name type="scientific">Prosthecobacter fusiformis</name>
    <dbReference type="NCBI Taxonomy" id="48464"/>
    <lineage>
        <taxon>Bacteria</taxon>
        <taxon>Pseudomonadati</taxon>
        <taxon>Verrucomicrobiota</taxon>
        <taxon>Verrucomicrobiia</taxon>
        <taxon>Verrucomicrobiales</taxon>
        <taxon>Verrucomicrobiaceae</taxon>
        <taxon>Prosthecobacter</taxon>
    </lineage>
</organism>
<dbReference type="GO" id="GO:0005524">
    <property type="term" value="F:ATP binding"/>
    <property type="evidence" value="ECO:0007669"/>
    <property type="project" value="UniProtKB-KW"/>
</dbReference>
<dbReference type="InterPro" id="IPR003661">
    <property type="entry name" value="HisK_dim/P_dom"/>
</dbReference>
<evidence type="ECO:0000256" key="2">
    <source>
        <dbReference type="ARBA" id="ARBA00012438"/>
    </source>
</evidence>
<keyword evidence="5" id="KW-0547">Nucleotide-binding</keyword>
<protein>
    <recommendedName>
        <fullName evidence="2">histidine kinase</fullName>
        <ecNumber evidence="2">2.7.13.3</ecNumber>
    </recommendedName>
</protein>
<feature type="transmembrane region" description="Helical" evidence="8">
    <location>
        <begin position="201"/>
        <end position="222"/>
    </location>
</feature>
<dbReference type="SMART" id="SM00388">
    <property type="entry name" value="HisKA"/>
    <property type="match status" value="1"/>
</dbReference>
<evidence type="ECO:0000256" key="4">
    <source>
        <dbReference type="ARBA" id="ARBA00022679"/>
    </source>
</evidence>
<evidence type="ECO:0000256" key="1">
    <source>
        <dbReference type="ARBA" id="ARBA00000085"/>
    </source>
</evidence>
<dbReference type="GO" id="GO:0005886">
    <property type="term" value="C:plasma membrane"/>
    <property type="evidence" value="ECO:0007669"/>
    <property type="project" value="UniProtKB-SubCell"/>
</dbReference>